<dbReference type="EMBL" id="BPVZ01000734">
    <property type="protein sequence ID" value="GKV52515.1"/>
    <property type="molecule type" value="Genomic_DNA"/>
</dbReference>
<accession>A0AAV5MSJ5</accession>
<protein>
    <submittedName>
        <fullName evidence="1">Uncharacterized protein</fullName>
    </submittedName>
</protein>
<feature type="non-terminal residue" evidence="1">
    <location>
        <position position="56"/>
    </location>
</feature>
<evidence type="ECO:0000313" key="1">
    <source>
        <dbReference type="EMBL" id="GKV52515.1"/>
    </source>
</evidence>
<evidence type="ECO:0000313" key="2">
    <source>
        <dbReference type="Proteomes" id="UP001054252"/>
    </source>
</evidence>
<comment type="caution">
    <text evidence="1">The sequence shown here is derived from an EMBL/GenBank/DDBJ whole genome shotgun (WGS) entry which is preliminary data.</text>
</comment>
<sequence>MEELVEEFPQLKPLQSQQPPFIPPAIHFKPPALSSTQPQCQEVKLVEELQKLNPLV</sequence>
<dbReference type="AlphaFoldDB" id="A0AAV5MSJ5"/>
<gene>
    <name evidence="1" type="ORF">SLEP1_g59093</name>
</gene>
<proteinExistence type="predicted"/>
<dbReference type="Proteomes" id="UP001054252">
    <property type="component" value="Unassembled WGS sequence"/>
</dbReference>
<name>A0AAV5MSJ5_9ROSI</name>
<organism evidence="1 2">
    <name type="scientific">Rubroshorea leprosula</name>
    <dbReference type="NCBI Taxonomy" id="152421"/>
    <lineage>
        <taxon>Eukaryota</taxon>
        <taxon>Viridiplantae</taxon>
        <taxon>Streptophyta</taxon>
        <taxon>Embryophyta</taxon>
        <taxon>Tracheophyta</taxon>
        <taxon>Spermatophyta</taxon>
        <taxon>Magnoliopsida</taxon>
        <taxon>eudicotyledons</taxon>
        <taxon>Gunneridae</taxon>
        <taxon>Pentapetalae</taxon>
        <taxon>rosids</taxon>
        <taxon>malvids</taxon>
        <taxon>Malvales</taxon>
        <taxon>Dipterocarpaceae</taxon>
        <taxon>Rubroshorea</taxon>
    </lineage>
</organism>
<reference evidence="1 2" key="1">
    <citation type="journal article" date="2021" name="Commun. Biol.">
        <title>The genome of Shorea leprosula (Dipterocarpaceae) highlights the ecological relevance of drought in aseasonal tropical rainforests.</title>
        <authorList>
            <person name="Ng K.K.S."/>
            <person name="Kobayashi M.J."/>
            <person name="Fawcett J.A."/>
            <person name="Hatakeyama M."/>
            <person name="Paape T."/>
            <person name="Ng C.H."/>
            <person name="Ang C.C."/>
            <person name="Tnah L.H."/>
            <person name="Lee C.T."/>
            <person name="Nishiyama T."/>
            <person name="Sese J."/>
            <person name="O'Brien M.J."/>
            <person name="Copetti D."/>
            <person name="Mohd Noor M.I."/>
            <person name="Ong R.C."/>
            <person name="Putra M."/>
            <person name="Sireger I.Z."/>
            <person name="Indrioko S."/>
            <person name="Kosugi Y."/>
            <person name="Izuno A."/>
            <person name="Isagi Y."/>
            <person name="Lee S.L."/>
            <person name="Shimizu K.K."/>
        </authorList>
    </citation>
    <scope>NUCLEOTIDE SEQUENCE [LARGE SCALE GENOMIC DNA]</scope>
    <source>
        <strain evidence="1">214</strain>
    </source>
</reference>
<keyword evidence="2" id="KW-1185">Reference proteome</keyword>